<dbReference type="PANTHER" id="PTHR43004">
    <property type="entry name" value="TRK SYSTEM POTASSIUM UPTAKE PROTEIN"/>
    <property type="match status" value="1"/>
</dbReference>
<dbReference type="InterPro" id="IPR002938">
    <property type="entry name" value="FAD-bd"/>
</dbReference>
<gene>
    <name evidence="6" type="ORF">K3769_02210</name>
</gene>
<dbReference type="RefSeq" id="WP_267024691.1">
    <property type="nucleotide sequence ID" value="NZ_JAIFZO010000001.1"/>
</dbReference>
<keyword evidence="3" id="KW-0274">FAD</keyword>
<feature type="region of interest" description="Disordered" evidence="4">
    <location>
        <begin position="506"/>
        <end position="527"/>
    </location>
</feature>
<protein>
    <submittedName>
        <fullName evidence="6">FAD-dependent oxidoreductase</fullName>
    </submittedName>
</protein>
<comment type="cofactor">
    <cofactor evidence="1">
        <name>FAD</name>
        <dbReference type="ChEBI" id="CHEBI:57692"/>
    </cofactor>
</comment>
<evidence type="ECO:0000259" key="5">
    <source>
        <dbReference type="Pfam" id="PF01494"/>
    </source>
</evidence>
<dbReference type="InterPro" id="IPR050641">
    <property type="entry name" value="RIFMO-like"/>
</dbReference>
<feature type="domain" description="FAD-binding" evidence="5">
    <location>
        <begin position="3"/>
        <end position="358"/>
    </location>
</feature>
<keyword evidence="2" id="KW-0285">Flavoprotein</keyword>
<evidence type="ECO:0000256" key="3">
    <source>
        <dbReference type="ARBA" id="ARBA00022827"/>
    </source>
</evidence>
<reference evidence="6" key="1">
    <citation type="journal article" date="2022" name="bioRxiv">
        <title>Discovery and biosynthetic assessment of Streptomyces ortus sp nov. isolated from a deep-sea sponge.</title>
        <authorList>
            <person name="Williams S.E."/>
        </authorList>
    </citation>
    <scope>NUCLEOTIDE SEQUENCE</scope>
    <source>
        <strain evidence="6">A15ISP2-DRY2</strain>
    </source>
</reference>
<comment type="caution">
    <text evidence="6">The sequence shown here is derived from an EMBL/GenBank/DDBJ whole genome shotgun (WGS) entry which is preliminary data.</text>
</comment>
<dbReference type="PANTHER" id="PTHR43004:SF19">
    <property type="entry name" value="BINDING MONOOXYGENASE, PUTATIVE (JCVI)-RELATED"/>
    <property type="match status" value="1"/>
</dbReference>
<dbReference type="Pfam" id="PF21274">
    <property type="entry name" value="Rng_hyd_C"/>
    <property type="match status" value="1"/>
</dbReference>
<evidence type="ECO:0000256" key="2">
    <source>
        <dbReference type="ARBA" id="ARBA00022630"/>
    </source>
</evidence>
<dbReference type="SUPFAM" id="SSF51905">
    <property type="entry name" value="FAD/NAD(P)-binding domain"/>
    <property type="match status" value="1"/>
</dbReference>
<accession>A0ABT3UZW9</accession>
<dbReference type="Proteomes" id="UP001165590">
    <property type="component" value="Unassembled WGS sequence"/>
</dbReference>
<keyword evidence="7" id="KW-1185">Reference proteome</keyword>
<dbReference type="Gene3D" id="3.40.30.120">
    <property type="match status" value="1"/>
</dbReference>
<organism evidence="6 7">
    <name type="scientific">Streptomyces ortus</name>
    <dbReference type="NCBI Taxonomy" id="2867268"/>
    <lineage>
        <taxon>Bacteria</taxon>
        <taxon>Bacillati</taxon>
        <taxon>Actinomycetota</taxon>
        <taxon>Actinomycetes</taxon>
        <taxon>Kitasatosporales</taxon>
        <taxon>Streptomycetaceae</taxon>
        <taxon>Streptomyces</taxon>
    </lineage>
</organism>
<name>A0ABT3UZW9_9ACTN</name>
<dbReference type="Gene3D" id="3.30.70.2450">
    <property type="match status" value="1"/>
</dbReference>
<proteinExistence type="predicted"/>
<evidence type="ECO:0000313" key="6">
    <source>
        <dbReference type="EMBL" id="MCX4231598.1"/>
    </source>
</evidence>
<dbReference type="PRINTS" id="PR00420">
    <property type="entry name" value="RNGMNOXGNASE"/>
</dbReference>
<sequence>MHDVVIAGGGPVGLFLAGELALSGCSVLVLERDPDPTSPLKALPLGLRGLNAGSAETFYRRGLLEAIARASGVDADKVGAGPEAVEAPDPRELSHFAGLMLDASGIDTAALPPRLPSPAMEGLMTSLHAVGTVLSERATALGVEIIRNASVTAVAQDTDAVLVTAGGQEYQGRWLVGCDGGRSTVRQLTGFEFVGTEPLFTGYVAKVTFADPEQLPLGFNLTSNGMYLRTPLEGHLGMMDFDDGSFDRSQALTREHLQTVLRRISDTDVTLSEVHLASSFTDRAMQTTTYRKGRVLLAGDAAHIHSPLGGQGLNLGIGDAANLGWKLAATVRGSAPEGLLDTYTTERHPLGAAVLDWSRAQVATMKPGANAHALRRLVHDLLRTTDGTTHAYRKTSGLLHRYDLGSEQPFIGLTAPDFRFEDGTRLGELLRKGRGVVLDFSIDRALQAAAKGWADRIHYAAGPARNDLGLRAALVRPDGVVAWASEQAPDRNTFGQAAYRWFGAPQSQRASRTGHHGHRTGLSNHPL</sequence>
<dbReference type="Gene3D" id="3.50.50.60">
    <property type="entry name" value="FAD/NAD(P)-binding domain"/>
    <property type="match status" value="1"/>
</dbReference>
<dbReference type="EMBL" id="JAIFZO010000001">
    <property type="protein sequence ID" value="MCX4231598.1"/>
    <property type="molecule type" value="Genomic_DNA"/>
</dbReference>
<dbReference type="Pfam" id="PF01494">
    <property type="entry name" value="FAD_binding_3"/>
    <property type="match status" value="1"/>
</dbReference>
<evidence type="ECO:0000313" key="7">
    <source>
        <dbReference type="Proteomes" id="UP001165590"/>
    </source>
</evidence>
<dbReference type="InterPro" id="IPR036188">
    <property type="entry name" value="FAD/NAD-bd_sf"/>
</dbReference>
<evidence type="ECO:0000256" key="4">
    <source>
        <dbReference type="SAM" id="MobiDB-lite"/>
    </source>
</evidence>
<evidence type="ECO:0000256" key="1">
    <source>
        <dbReference type="ARBA" id="ARBA00001974"/>
    </source>
</evidence>